<evidence type="ECO:0000256" key="8">
    <source>
        <dbReference type="ARBA" id="ARBA00023002"/>
    </source>
</evidence>
<evidence type="ECO:0000313" key="14">
    <source>
        <dbReference type="Proteomes" id="UP000095751"/>
    </source>
</evidence>
<reference evidence="13 14" key="1">
    <citation type="submission" date="2016-09" db="EMBL/GenBank/DDBJ databases">
        <title>Extensive genetic diversity and differential bi-allelic expression allows diatom success in the polar Southern Ocean.</title>
        <authorList>
            <consortium name="DOE Joint Genome Institute"/>
            <person name="Mock T."/>
            <person name="Otillar R.P."/>
            <person name="Strauss J."/>
            <person name="Dupont C."/>
            <person name="Frickenhaus S."/>
            <person name="Maumus F."/>
            <person name="Mcmullan M."/>
            <person name="Sanges R."/>
            <person name="Schmutz J."/>
            <person name="Toseland A."/>
            <person name="Valas R."/>
            <person name="Veluchamy A."/>
            <person name="Ward B.J."/>
            <person name="Allen A."/>
            <person name="Barry K."/>
            <person name="Falciatore A."/>
            <person name="Ferrante M."/>
            <person name="Fortunato A.E."/>
            <person name="Gloeckner G."/>
            <person name="Gruber A."/>
            <person name="Hipkin R."/>
            <person name="Janech M."/>
            <person name="Kroth P."/>
            <person name="Leese F."/>
            <person name="Lindquist E."/>
            <person name="Lyon B.R."/>
            <person name="Martin J."/>
            <person name="Mayer C."/>
            <person name="Parker M."/>
            <person name="Quesneville H."/>
            <person name="Raymond J."/>
            <person name="Uhlig C."/>
            <person name="Valentin K.U."/>
            <person name="Worden A.Z."/>
            <person name="Armbrust E.V."/>
            <person name="Bowler C."/>
            <person name="Green B."/>
            <person name="Moulton V."/>
            <person name="Van Oosterhout C."/>
            <person name="Grigoriev I."/>
        </authorList>
    </citation>
    <scope>NUCLEOTIDE SEQUENCE [LARGE SCALE GENOMIC DNA]</scope>
    <source>
        <strain evidence="13 14">CCMP1102</strain>
    </source>
</reference>
<dbReference type="InterPro" id="IPR035587">
    <property type="entry name" value="DUS-like_FMN-bd"/>
</dbReference>
<feature type="binding site" evidence="10">
    <location>
        <position position="167"/>
    </location>
    <ligand>
        <name>FMN</name>
        <dbReference type="ChEBI" id="CHEBI:58210"/>
    </ligand>
</feature>
<evidence type="ECO:0000256" key="6">
    <source>
        <dbReference type="ARBA" id="ARBA00022857"/>
    </source>
</evidence>
<name>A0A1E7F594_9STRA</name>
<feature type="non-terminal residue" evidence="13">
    <location>
        <position position="367"/>
    </location>
</feature>
<evidence type="ECO:0000256" key="10">
    <source>
        <dbReference type="PIRSR" id="PIRSR006621-2"/>
    </source>
</evidence>
<evidence type="ECO:0000259" key="12">
    <source>
        <dbReference type="Pfam" id="PF01207"/>
    </source>
</evidence>
<keyword evidence="3" id="KW-0285">Flavoprotein</keyword>
<feature type="domain" description="DUS-like FMN-binding" evidence="12">
    <location>
        <begin position="3"/>
        <end position="359"/>
    </location>
</feature>
<keyword evidence="8" id="KW-0560">Oxidoreductase</keyword>
<dbReference type="OrthoDB" id="10262250at2759"/>
<evidence type="ECO:0000256" key="1">
    <source>
        <dbReference type="ARBA" id="ARBA00001917"/>
    </source>
</evidence>
<keyword evidence="14" id="KW-1185">Reference proteome</keyword>
<dbReference type="PANTHER" id="PTHR42907">
    <property type="entry name" value="FMN-LINKED OXIDOREDUCTASES SUPERFAMILY PROTEIN"/>
    <property type="match status" value="1"/>
</dbReference>
<proteinExistence type="predicted"/>
<sequence length="367" mass="40847">LQLAPMMEYTDRHFRHAVRLITGKTLLYTEMVAANAMSRERNDSMEEYSSSISPPPSEKEIRENYSDQYLQRYLGQGQVQPLEGPSVLQLGGSEPNQLYQAAQTVMDMTERGWCDYTAINLNCGCPSPKVAGKGSFGAALMDDPKLVSELTTAIHDGCDGKLPVTVKCRIGTDTHTEPFSKDGYAEIDPQVEYSRLCKFIEQVASNSPVTDFSVHARIAVLRKSFSPADNRKIPPLKYNFVHRLVEDFPELTFTLNGGIDTLSQVQEQLEACPSLNGVMVGRGFAADPWGFSMADKLLYKSSSIDDGTIIVPKNRLELLTEYGKHADKEEESGDPVKIRRFITKAVMTLFTAEPNGKRYRIALDEVA</sequence>
<dbReference type="PANTHER" id="PTHR42907:SF1">
    <property type="entry name" value="FMN-LINKED OXIDOREDUCTASES SUPERFAMILY PROTEIN"/>
    <property type="match status" value="1"/>
</dbReference>
<evidence type="ECO:0000256" key="11">
    <source>
        <dbReference type="SAM" id="MobiDB-lite"/>
    </source>
</evidence>
<evidence type="ECO:0000256" key="9">
    <source>
        <dbReference type="PIRSR" id="PIRSR006621-1"/>
    </source>
</evidence>
<dbReference type="InParanoid" id="A0A1E7F594"/>
<feature type="binding site" evidence="10">
    <location>
        <begin position="5"/>
        <end position="7"/>
    </location>
    <ligand>
        <name>FMN</name>
        <dbReference type="ChEBI" id="CHEBI:58210"/>
    </ligand>
</feature>
<dbReference type="CDD" id="cd02801">
    <property type="entry name" value="DUS_like_FMN"/>
    <property type="match status" value="1"/>
</dbReference>
<gene>
    <name evidence="13" type="ORF">FRACYDRAFT_149964</name>
</gene>
<evidence type="ECO:0000256" key="5">
    <source>
        <dbReference type="ARBA" id="ARBA00022694"/>
    </source>
</evidence>
<feature type="binding site" evidence="10">
    <location>
        <begin position="256"/>
        <end position="258"/>
    </location>
    <ligand>
        <name>FMN</name>
        <dbReference type="ChEBI" id="CHEBI:58210"/>
    </ligand>
</feature>
<keyword evidence="7" id="KW-0694">RNA-binding</keyword>
<feature type="binding site" evidence="10">
    <location>
        <position position="89"/>
    </location>
    <ligand>
        <name>FMN</name>
        <dbReference type="ChEBI" id="CHEBI:58210"/>
    </ligand>
</feature>
<organism evidence="13 14">
    <name type="scientific">Fragilariopsis cylindrus CCMP1102</name>
    <dbReference type="NCBI Taxonomy" id="635003"/>
    <lineage>
        <taxon>Eukaryota</taxon>
        <taxon>Sar</taxon>
        <taxon>Stramenopiles</taxon>
        <taxon>Ochrophyta</taxon>
        <taxon>Bacillariophyta</taxon>
        <taxon>Bacillariophyceae</taxon>
        <taxon>Bacillariophycidae</taxon>
        <taxon>Bacillariales</taxon>
        <taxon>Bacillariaceae</taxon>
        <taxon>Fragilariopsis</taxon>
    </lineage>
</organism>
<dbReference type="Proteomes" id="UP000095751">
    <property type="component" value="Unassembled WGS sequence"/>
</dbReference>
<dbReference type="PROSITE" id="PS01136">
    <property type="entry name" value="UPF0034"/>
    <property type="match status" value="1"/>
</dbReference>
<dbReference type="InterPro" id="IPR013785">
    <property type="entry name" value="Aldolase_TIM"/>
</dbReference>
<comment type="cofactor">
    <cofactor evidence="1 10">
        <name>FMN</name>
        <dbReference type="ChEBI" id="CHEBI:58210"/>
    </cofactor>
</comment>
<accession>A0A1E7F594</accession>
<feature type="binding site" evidence="10">
    <location>
        <position position="215"/>
    </location>
    <ligand>
        <name>FMN</name>
        <dbReference type="ChEBI" id="CHEBI:58210"/>
    </ligand>
</feature>
<dbReference type="InterPro" id="IPR001269">
    <property type="entry name" value="DUS_fam"/>
</dbReference>
<keyword evidence="4 10" id="KW-0288">FMN</keyword>
<dbReference type="SUPFAM" id="SSF51395">
    <property type="entry name" value="FMN-linked oxidoreductases"/>
    <property type="match status" value="1"/>
</dbReference>
<dbReference type="KEGG" id="fcy:FRACYDRAFT_149964"/>
<feature type="non-terminal residue" evidence="13">
    <location>
        <position position="1"/>
    </location>
</feature>
<evidence type="ECO:0000256" key="4">
    <source>
        <dbReference type="ARBA" id="ARBA00022643"/>
    </source>
</evidence>
<dbReference type="GO" id="GO:0000049">
    <property type="term" value="F:tRNA binding"/>
    <property type="evidence" value="ECO:0007669"/>
    <property type="project" value="UniProtKB-KW"/>
</dbReference>
<feature type="region of interest" description="Disordered" evidence="11">
    <location>
        <begin position="39"/>
        <end position="60"/>
    </location>
</feature>
<dbReference type="AlphaFoldDB" id="A0A1E7F594"/>
<keyword evidence="6" id="KW-0521">NADP</keyword>
<dbReference type="InterPro" id="IPR004653">
    <property type="entry name" value="DusA"/>
</dbReference>
<dbReference type="Pfam" id="PF01207">
    <property type="entry name" value="Dus"/>
    <property type="match status" value="1"/>
</dbReference>
<evidence type="ECO:0000256" key="7">
    <source>
        <dbReference type="ARBA" id="ARBA00022884"/>
    </source>
</evidence>
<evidence type="ECO:0000256" key="3">
    <source>
        <dbReference type="ARBA" id="ARBA00022630"/>
    </source>
</evidence>
<protein>
    <submittedName>
        <fullName evidence="13">FMN-linked oxidoreductase</fullName>
    </submittedName>
</protein>
<dbReference type="PIRSF" id="PIRSF006621">
    <property type="entry name" value="Dus"/>
    <property type="match status" value="1"/>
</dbReference>
<dbReference type="InterPro" id="IPR018517">
    <property type="entry name" value="tRNA_hU_synthase_CS"/>
</dbReference>
<feature type="binding site" evidence="10">
    <location>
        <begin position="281"/>
        <end position="282"/>
    </location>
    <ligand>
        <name>FMN</name>
        <dbReference type="ChEBI" id="CHEBI:58210"/>
    </ligand>
</feature>
<feature type="active site" description="Proton donor" evidence="9">
    <location>
        <position position="125"/>
    </location>
</feature>
<evidence type="ECO:0000313" key="13">
    <source>
        <dbReference type="EMBL" id="OEU13294.1"/>
    </source>
</evidence>
<evidence type="ECO:0000256" key="2">
    <source>
        <dbReference type="ARBA" id="ARBA00022555"/>
    </source>
</evidence>
<keyword evidence="5" id="KW-0819">tRNA processing</keyword>
<keyword evidence="2" id="KW-0820">tRNA-binding</keyword>
<dbReference type="GO" id="GO:0017150">
    <property type="term" value="F:tRNA dihydrouridine synthase activity"/>
    <property type="evidence" value="ECO:0007669"/>
    <property type="project" value="InterPro"/>
</dbReference>
<dbReference type="GO" id="GO:0050660">
    <property type="term" value="F:flavin adenine dinucleotide binding"/>
    <property type="evidence" value="ECO:0007669"/>
    <property type="project" value="InterPro"/>
</dbReference>
<keyword evidence="10" id="KW-0547">Nucleotide-binding</keyword>
<dbReference type="Gene3D" id="3.20.20.70">
    <property type="entry name" value="Aldolase class I"/>
    <property type="match status" value="1"/>
</dbReference>
<dbReference type="EMBL" id="KV784361">
    <property type="protein sequence ID" value="OEU13294.1"/>
    <property type="molecule type" value="Genomic_DNA"/>
</dbReference>